<evidence type="ECO:0000313" key="6">
    <source>
        <dbReference type="Proteomes" id="UP000050794"/>
    </source>
</evidence>
<evidence type="ECO:0000256" key="1">
    <source>
        <dbReference type="ARBA" id="ARBA00022837"/>
    </source>
</evidence>
<dbReference type="PANTHER" id="PTHR11216">
    <property type="entry name" value="EH DOMAIN"/>
    <property type="match status" value="1"/>
</dbReference>
<dbReference type="GO" id="GO:0016197">
    <property type="term" value="P:endosomal transport"/>
    <property type="evidence" value="ECO:0007669"/>
    <property type="project" value="TreeGrafter"/>
</dbReference>
<dbReference type="SMART" id="SM00027">
    <property type="entry name" value="EH"/>
    <property type="match status" value="1"/>
</dbReference>
<dbReference type="InterPro" id="IPR002048">
    <property type="entry name" value="EF_hand_dom"/>
</dbReference>
<reference evidence="7" key="1">
    <citation type="submission" date="2016-06" db="UniProtKB">
        <authorList>
            <consortium name="WormBaseParasite"/>
        </authorList>
    </citation>
    <scope>IDENTIFICATION</scope>
</reference>
<dbReference type="Proteomes" id="UP000050794">
    <property type="component" value="Unassembled WGS sequence"/>
</dbReference>
<sequence>MNFPDVTGVSDTETRNLLEDGAEDEDDEPDSDGANTINAAHSNASSQIAQVGEESFSIILVPWLRLSSRLHFSTSVLIVQMQAESESKGKGDGPTGMDDDSLFEMSEQQKDYYCKCFVYLIKLTQGLVDLKGAVHGADEKVVDFFKKSNLGTDTLSRIWALSDVNEDGFLDLAEFSTAMHLIVLNIKGQIAIPERLPDSIRPPLTPPRNVNALSDGKWRVQSSSGMSNSAQHNWRQFDFDESRGRISPLQTHHQQQYHSLSDDHLHLHIAKSETPEHLSDFSDVPPLLVDGRPTALKATQPVICSTQVPACPSLKAPFSSEALRLTLSPPAPKGPPPKPPPRPANKGHGRSASLDLNTLASAVTLGGQPQLWASGSIFADFRPSAGIYAGIATAQRSGTLPAHASLRFHPSPPTISESPGAAPLPALPQGLLSFFVTS</sequence>
<keyword evidence="6" id="KW-1185">Reference proteome</keyword>
<dbReference type="GO" id="GO:0005737">
    <property type="term" value="C:cytoplasm"/>
    <property type="evidence" value="ECO:0007669"/>
    <property type="project" value="TreeGrafter"/>
</dbReference>
<accession>A0A183UZ16</accession>
<dbReference type="Pfam" id="PF12763">
    <property type="entry name" value="EH"/>
    <property type="match status" value="1"/>
</dbReference>
<dbReference type="InterPro" id="IPR000261">
    <property type="entry name" value="EH_dom"/>
</dbReference>
<organism evidence="6 7">
    <name type="scientific">Toxocara canis</name>
    <name type="common">Canine roundworm</name>
    <dbReference type="NCBI Taxonomy" id="6265"/>
    <lineage>
        <taxon>Eukaryota</taxon>
        <taxon>Metazoa</taxon>
        <taxon>Ecdysozoa</taxon>
        <taxon>Nematoda</taxon>
        <taxon>Chromadorea</taxon>
        <taxon>Rhabditida</taxon>
        <taxon>Spirurina</taxon>
        <taxon>Ascaridomorpha</taxon>
        <taxon>Ascaridoidea</taxon>
        <taxon>Toxocaridae</taxon>
        <taxon>Toxocara</taxon>
    </lineage>
</organism>
<dbReference type="AlphaFoldDB" id="A0A183UZ16"/>
<dbReference type="PANTHER" id="PTHR11216:SF174">
    <property type="entry name" value="GH06923P"/>
    <property type="match status" value="1"/>
</dbReference>
<name>A0A183UZ16_TOXCA</name>
<feature type="domain" description="EF-hand" evidence="4">
    <location>
        <begin position="150"/>
        <end position="185"/>
    </location>
</feature>
<dbReference type="GO" id="GO:0005509">
    <property type="term" value="F:calcium ion binding"/>
    <property type="evidence" value="ECO:0007669"/>
    <property type="project" value="InterPro"/>
</dbReference>
<dbReference type="EMBL" id="UYWY01021872">
    <property type="protein sequence ID" value="VDM45057.1"/>
    <property type="molecule type" value="Genomic_DNA"/>
</dbReference>
<gene>
    <name evidence="5" type="ORF">TCNE_LOCUS13736</name>
</gene>
<dbReference type="CDD" id="cd00052">
    <property type="entry name" value="EH"/>
    <property type="match status" value="1"/>
</dbReference>
<proteinExistence type="predicted"/>
<dbReference type="SUPFAM" id="SSF47473">
    <property type="entry name" value="EF-hand"/>
    <property type="match status" value="1"/>
</dbReference>
<dbReference type="WBParaSite" id="TCNE_0001373601-mRNA-1">
    <property type="protein sequence ID" value="TCNE_0001373601-mRNA-1"/>
    <property type="gene ID" value="TCNE_0001373601"/>
</dbReference>
<protein>
    <submittedName>
        <fullName evidence="7">RalBP1-associated Eps domain-containing protein 2</fullName>
    </submittedName>
</protein>
<evidence type="ECO:0000259" key="3">
    <source>
        <dbReference type="PROSITE" id="PS50031"/>
    </source>
</evidence>
<evidence type="ECO:0000259" key="4">
    <source>
        <dbReference type="PROSITE" id="PS50222"/>
    </source>
</evidence>
<feature type="region of interest" description="Disordered" evidence="2">
    <location>
        <begin position="325"/>
        <end position="352"/>
    </location>
</feature>
<keyword evidence="1" id="KW-0106">Calcium</keyword>
<feature type="domain" description="EH" evidence="3">
    <location>
        <begin position="144"/>
        <end position="207"/>
    </location>
</feature>
<dbReference type="InterPro" id="IPR011992">
    <property type="entry name" value="EF-hand-dom_pair"/>
</dbReference>
<feature type="region of interest" description="Disordered" evidence="2">
    <location>
        <begin position="403"/>
        <end position="423"/>
    </location>
</feature>
<dbReference type="GO" id="GO:0006897">
    <property type="term" value="P:endocytosis"/>
    <property type="evidence" value="ECO:0007669"/>
    <property type="project" value="TreeGrafter"/>
</dbReference>
<dbReference type="PROSITE" id="PS50222">
    <property type="entry name" value="EF_HAND_2"/>
    <property type="match status" value="1"/>
</dbReference>
<evidence type="ECO:0000313" key="7">
    <source>
        <dbReference type="WBParaSite" id="TCNE_0001373601-mRNA-1"/>
    </source>
</evidence>
<dbReference type="InterPro" id="IPR018247">
    <property type="entry name" value="EF_Hand_1_Ca_BS"/>
</dbReference>
<dbReference type="Gene3D" id="1.10.238.10">
    <property type="entry name" value="EF-hand"/>
    <property type="match status" value="1"/>
</dbReference>
<feature type="region of interest" description="Disordered" evidence="2">
    <location>
        <begin position="1"/>
        <end position="38"/>
    </location>
</feature>
<dbReference type="PROSITE" id="PS50031">
    <property type="entry name" value="EH"/>
    <property type="match status" value="1"/>
</dbReference>
<dbReference type="GO" id="GO:0005886">
    <property type="term" value="C:plasma membrane"/>
    <property type="evidence" value="ECO:0007669"/>
    <property type="project" value="TreeGrafter"/>
</dbReference>
<evidence type="ECO:0000313" key="5">
    <source>
        <dbReference type="EMBL" id="VDM45057.1"/>
    </source>
</evidence>
<feature type="compositionally biased region" description="Pro residues" evidence="2">
    <location>
        <begin position="329"/>
        <end position="343"/>
    </location>
</feature>
<feature type="compositionally biased region" description="Acidic residues" evidence="2">
    <location>
        <begin position="20"/>
        <end position="31"/>
    </location>
</feature>
<evidence type="ECO:0000256" key="2">
    <source>
        <dbReference type="SAM" id="MobiDB-lite"/>
    </source>
</evidence>
<dbReference type="PROSITE" id="PS00018">
    <property type="entry name" value="EF_HAND_1"/>
    <property type="match status" value="1"/>
</dbReference>
<reference evidence="5 6" key="2">
    <citation type="submission" date="2018-11" db="EMBL/GenBank/DDBJ databases">
        <authorList>
            <consortium name="Pathogen Informatics"/>
        </authorList>
    </citation>
    <scope>NUCLEOTIDE SEQUENCE [LARGE SCALE GENOMIC DNA]</scope>
</reference>